<feature type="domain" description="Brix" evidence="2">
    <location>
        <begin position="25"/>
        <end position="292"/>
    </location>
</feature>
<dbReference type="PANTHER" id="PTHR12661">
    <property type="entry name" value="PETER PAN-RELATED"/>
    <property type="match status" value="1"/>
</dbReference>
<accession>A0A7R9M0D8</accession>
<sequence length="369" mass="41801">MGRRKRKSKKGSKGAEEPEALTKAPHSFVIKRGKVGKNVNELMVNFRQVLEPFTAMSLKIKRYNVVKDFVHIASSLNVTHLVIFTKTPKAAYLRLCRVPRGPTLTFKVVNYTLTKDVRSALKRPLVYSGLFQLSPLLVLNGFTGDEELRMKLMTSMWRNMLPSIDVNKVNLNTIRRCILLNYNSDTQLIDFRHFAIKVKPVGLSRTVRKLISGKKIPDFGNCNDVTDIMANDNAFTESEGEADEVEANRQITLPQKISSRGNMVNEKSAIRLTELGPRLTLELMKIEDGIMAGEVLFHSLIKKTKAEAQELKDKRQQKIHLKYSRKRQQELNVKRKQEARNKQKTGSNSSDGQSMDVDPEAAADSDSNE</sequence>
<reference evidence="3" key="1">
    <citation type="submission" date="2020-11" db="EMBL/GenBank/DDBJ databases">
        <authorList>
            <person name="Tran Van P."/>
        </authorList>
    </citation>
    <scope>NUCLEOTIDE SEQUENCE</scope>
</reference>
<evidence type="ECO:0000256" key="1">
    <source>
        <dbReference type="SAM" id="MobiDB-lite"/>
    </source>
</evidence>
<dbReference type="GO" id="GO:0019843">
    <property type="term" value="F:rRNA binding"/>
    <property type="evidence" value="ECO:0007669"/>
    <property type="project" value="InterPro"/>
</dbReference>
<dbReference type="OrthoDB" id="10261452at2759"/>
<feature type="region of interest" description="Disordered" evidence="1">
    <location>
        <begin position="311"/>
        <end position="369"/>
    </location>
</feature>
<dbReference type="Pfam" id="PF04427">
    <property type="entry name" value="Brix"/>
    <property type="match status" value="1"/>
</dbReference>
<dbReference type="PROSITE" id="PS50833">
    <property type="entry name" value="BRIX"/>
    <property type="match status" value="1"/>
</dbReference>
<feature type="region of interest" description="Disordered" evidence="1">
    <location>
        <begin position="1"/>
        <end position="20"/>
    </location>
</feature>
<dbReference type="PANTHER" id="PTHR12661:SF5">
    <property type="entry name" value="SUPPRESSOR OF SWI4 1 HOMOLOG"/>
    <property type="match status" value="1"/>
</dbReference>
<feature type="compositionally biased region" description="Basic residues" evidence="1">
    <location>
        <begin position="317"/>
        <end position="326"/>
    </location>
</feature>
<dbReference type="SMART" id="SM00879">
    <property type="entry name" value="Brix"/>
    <property type="match status" value="1"/>
</dbReference>
<evidence type="ECO:0000259" key="2">
    <source>
        <dbReference type="PROSITE" id="PS50833"/>
    </source>
</evidence>
<feature type="compositionally biased region" description="Basic residues" evidence="1">
    <location>
        <begin position="1"/>
        <end position="12"/>
    </location>
</feature>
<dbReference type="EMBL" id="CAJPVJ010004547">
    <property type="protein sequence ID" value="CAG2168713.1"/>
    <property type="molecule type" value="Genomic_DNA"/>
</dbReference>
<dbReference type="Proteomes" id="UP000728032">
    <property type="component" value="Unassembled WGS sequence"/>
</dbReference>
<dbReference type="AlphaFoldDB" id="A0A7R9M0D8"/>
<gene>
    <name evidence="3" type="ORF">ONB1V03_LOCUS8199</name>
</gene>
<proteinExistence type="predicted"/>
<dbReference type="InterPro" id="IPR007109">
    <property type="entry name" value="Brix"/>
</dbReference>
<feature type="compositionally biased region" description="Polar residues" evidence="1">
    <location>
        <begin position="344"/>
        <end position="353"/>
    </location>
</feature>
<dbReference type="GO" id="GO:0006364">
    <property type="term" value="P:rRNA processing"/>
    <property type="evidence" value="ECO:0007669"/>
    <property type="project" value="InterPro"/>
</dbReference>
<evidence type="ECO:0000313" key="3">
    <source>
        <dbReference type="EMBL" id="CAD7651226.1"/>
    </source>
</evidence>
<keyword evidence="4" id="KW-1185">Reference proteome</keyword>
<dbReference type="EMBL" id="OC919372">
    <property type="protein sequence ID" value="CAD7651226.1"/>
    <property type="molecule type" value="Genomic_DNA"/>
</dbReference>
<evidence type="ECO:0000313" key="4">
    <source>
        <dbReference type="Proteomes" id="UP000728032"/>
    </source>
</evidence>
<dbReference type="GO" id="GO:0030687">
    <property type="term" value="C:preribosome, large subunit precursor"/>
    <property type="evidence" value="ECO:0007669"/>
    <property type="project" value="TreeGrafter"/>
</dbReference>
<organism evidence="3">
    <name type="scientific">Oppiella nova</name>
    <dbReference type="NCBI Taxonomy" id="334625"/>
    <lineage>
        <taxon>Eukaryota</taxon>
        <taxon>Metazoa</taxon>
        <taxon>Ecdysozoa</taxon>
        <taxon>Arthropoda</taxon>
        <taxon>Chelicerata</taxon>
        <taxon>Arachnida</taxon>
        <taxon>Acari</taxon>
        <taxon>Acariformes</taxon>
        <taxon>Sarcoptiformes</taxon>
        <taxon>Oribatida</taxon>
        <taxon>Brachypylina</taxon>
        <taxon>Oppioidea</taxon>
        <taxon>Oppiidae</taxon>
        <taxon>Oppiella</taxon>
    </lineage>
</organism>
<name>A0A7R9M0D8_9ACAR</name>
<feature type="compositionally biased region" description="Acidic residues" evidence="1">
    <location>
        <begin position="357"/>
        <end position="369"/>
    </location>
</feature>
<dbReference type="GO" id="GO:0000027">
    <property type="term" value="P:ribosomal large subunit assembly"/>
    <property type="evidence" value="ECO:0007669"/>
    <property type="project" value="TreeGrafter"/>
</dbReference>
<dbReference type="InterPro" id="IPR045112">
    <property type="entry name" value="PPAN-like"/>
</dbReference>
<feature type="compositionally biased region" description="Basic and acidic residues" evidence="1">
    <location>
        <begin position="327"/>
        <end position="341"/>
    </location>
</feature>
<protein>
    <recommendedName>
        <fullName evidence="2">Brix domain-containing protein</fullName>
    </recommendedName>
</protein>